<evidence type="ECO:0000313" key="7">
    <source>
        <dbReference type="Proteomes" id="UP000623467"/>
    </source>
</evidence>
<dbReference type="PROSITE" id="PS50865">
    <property type="entry name" value="ZF_MYND_2"/>
    <property type="match status" value="1"/>
</dbReference>
<evidence type="ECO:0000256" key="2">
    <source>
        <dbReference type="ARBA" id="ARBA00022771"/>
    </source>
</evidence>
<dbReference type="Gene3D" id="6.10.140.2220">
    <property type="match status" value="1"/>
</dbReference>
<dbReference type="Pfam" id="PF01753">
    <property type="entry name" value="zf-MYND"/>
    <property type="match status" value="1"/>
</dbReference>
<dbReference type="EMBL" id="JACAZH010000007">
    <property type="protein sequence ID" value="KAF7364383.1"/>
    <property type="molecule type" value="Genomic_DNA"/>
</dbReference>
<dbReference type="Proteomes" id="UP000623467">
    <property type="component" value="Unassembled WGS sequence"/>
</dbReference>
<evidence type="ECO:0000256" key="3">
    <source>
        <dbReference type="ARBA" id="ARBA00022833"/>
    </source>
</evidence>
<gene>
    <name evidence="6" type="ORF">MSAN_01099000</name>
</gene>
<sequence>MHRAVDVKNLQRLPSPHFRVALAACKDNSSLDDLRRVGSLLDNAPASQKILYLPVLYLALDPARIPTAEDLESLQPCTVIRVTYASLSLAMLFRLWITKSSHPGLGSTLWPRVWPWIHFMHEQVEYLPDSIALTEIILYFRFLDFVSANFKPLRDSLLVTSTPGFRVFVGKAWAALSRMKSSPEQFEICVQSVALTLWEGDFTDPVHFMELIDGAGGGLQDLARLSAELFDPTAGQLFTLCLSCLVPLIMGAPDERPDLDPSLREEYLEMLRQHDFLPSLVARMDAFVDTAEADSESMTACFTVLKRLLHAPRTYRWFPSVIRAGLLHTMTRASLRFPGDLDDSVRYFLTNILPEVMVYYHVVTAIDEVLDSVTKVCHRKEFEALAIFDDWSEFLDLAEMRVELVRELADASALKACDNVECGELQDRSHCRRCSGCNSFYYCNRKCQMVDWGRGGHRNQCNSSTMLALADTRNCTLGFRERQFMRALLQYAYRQEVDSIYRQQAEVLVADPDAVLLTLFDYTWSPVQITVHSIANSPITETLDKMGVEWADFVSRAECSRGRMQLHIIQVSDGINSRLWVIPLRTSSSKVHDAVRELALNLSTDYDNEDLANEISAILEEADNSDLVEIH</sequence>
<keyword evidence="2 4" id="KW-0863">Zinc-finger</keyword>
<proteinExistence type="predicted"/>
<dbReference type="GO" id="GO:0008270">
    <property type="term" value="F:zinc ion binding"/>
    <property type="evidence" value="ECO:0007669"/>
    <property type="project" value="UniProtKB-KW"/>
</dbReference>
<accession>A0A8H6YNH6</accession>
<dbReference type="InterPro" id="IPR002893">
    <property type="entry name" value="Znf_MYND"/>
</dbReference>
<keyword evidence="1" id="KW-0479">Metal-binding</keyword>
<evidence type="ECO:0000256" key="1">
    <source>
        <dbReference type="ARBA" id="ARBA00022723"/>
    </source>
</evidence>
<dbReference type="SUPFAM" id="SSF144232">
    <property type="entry name" value="HIT/MYND zinc finger-like"/>
    <property type="match status" value="1"/>
</dbReference>
<name>A0A8H6YNH6_9AGAR</name>
<organism evidence="6 7">
    <name type="scientific">Mycena sanguinolenta</name>
    <dbReference type="NCBI Taxonomy" id="230812"/>
    <lineage>
        <taxon>Eukaryota</taxon>
        <taxon>Fungi</taxon>
        <taxon>Dikarya</taxon>
        <taxon>Basidiomycota</taxon>
        <taxon>Agaricomycotina</taxon>
        <taxon>Agaricomycetes</taxon>
        <taxon>Agaricomycetidae</taxon>
        <taxon>Agaricales</taxon>
        <taxon>Marasmiineae</taxon>
        <taxon>Mycenaceae</taxon>
        <taxon>Mycena</taxon>
    </lineage>
</organism>
<keyword evidence="3" id="KW-0862">Zinc</keyword>
<feature type="domain" description="MYND-type" evidence="5">
    <location>
        <begin position="419"/>
        <end position="461"/>
    </location>
</feature>
<evidence type="ECO:0000259" key="5">
    <source>
        <dbReference type="PROSITE" id="PS50865"/>
    </source>
</evidence>
<comment type="caution">
    <text evidence="6">The sequence shown here is derived from an EMBL/GenBank/DDBJ whole genome shotgun (WGS) entry which is preliminary data.</text>
</comment>
<dbReference type="OrthoDB" id="3067587at2759"/>
<dbReference type="AlphaFoldDB" id="A0A8H6YNH6"/>
<keyword evidence="7" id="KW-1185">Reference proteome</keyword>
<protein>
    <recommendedName>
        <fullName evidence="5">MYND-type domain-containing protein</fullName>
    </recommendedName>
</protein>
<evidence type="ECO:0000313" key="6">
    <source>
        <dbReference type="EMBL" id="KAF7364383.1"/>
    </source>
</evidence>
<reference evidence="6" key="1">
    <citation type="submission" date="2020-05" db="EMBL/GenBank/DDBJ databases">
        <title>Mycena genomes resolve the evolution of fungal bioluminescence.</title>
        <authorList>
            <person name="Tsai I.J."/>
        </authorList>
    </citation>
    <scope>NUCLEOTIDE SEQUENCE</scope>
    <source>
        <strain evidence="6">160909Yilan</strain>
    </source>
</reference>
<evidence type="ECO:0000256" key="4">
    <source>
        <dbReference type="PROSITE-ProRule" id="PRU00134"/>
    </source>
</evidence>